<comment type="caution">
    <text evidence="3">The sequence shown here is derived from an EMBL/GenBank/DDBJ whole genome shotgun (WGS) entry which is preliminary data.</text>
</comment>
<reference evidence="3 4" key="1">
    <citation type="submission" date="2017-05" db="EMBL/GenBank/DDBJ databases">
        <title>Vagococcus spp. assemblies.</title>
        <authorList>
            <person name="Gulvik C.A."/>
        </authorList>
    </citation>
    <scope>NUCLEOTIDE SEQUENCE [LARGE SCALE GENOMIC DNA]</scope>
    <source>
        <strain evidence="3 4">SS1994</strain>
    </source>
</reference>
<evidence type="ECO:0000259" key="2">
    <source>
        <dbReference type="SMART" id="SM00278"/>
    </source>
</evidence>
<dbReference type="Pfam" id="PF10531">
    <property type="entry name" value="SLBB"/>
    <property type="match status" value="1"/>
</dbReference>
<protein>
    <recommendedName>
        <fullName evidence="2">Helix-hairpin-helix DNA-binding motif class 1 domain-containing protein</fullName>
    </recommendedName>
</protein>
<organism evidence="3 4">
    <name type="scientific">Vagococcus bubulae</name>
    <dbReference type="NCBI Taxonomy" id="1977868"/>
    <lineage>
        <taxon>Bacteria</taxon>
        <taxon>Bacillati</taxon>
        <taxon>Bacillota</taxon>
        <taxon>Bacilli</taxon>
        <taxon>Lactobacillales</taxon>
        <taxon>Enterococcaceae</taxon>
        <taxon>Vagococcus</taxon>
    </lineage>
</organism>
<keyword evidence="4" id="KW-1185">Reference proteome</keyword>
<keyword evidence="1" id="KW-0472">Membrane</keyword>
<dbReference type="SMART" id="SM00278">
    <property type="entry name" value="HhH1"/>
    <property type="match status" value="2"/>
</dbReference>
<dbReference type="InterPro" id="IPR010994">
    <property type="entry name" value="RuvA_2-like"/>
</dbReference>
<dbReference type="InterPro" id="IPR051675">
    <property type="entry name" value="Endo/Exo/Phosphatase_dom_1"/>
</dbReference>
<dbReference type="AlphaFoldDB" id="A0A429ZQQ0"/>
<dbReference type="GO" id="GO:0003677">
    <property type="term" value="F:DNA binding"/>
    <property type="evidence" value="ECO:0007669"/>
    <property type="project" value="InterPro"/>
</dbReference>
<dbReference type="InterPro" id="IPR003583">
    <property type="entry name" value="Hlx-hairpin-Hlx_DNA-bd_motif"/>
</dbReference>
<dbReference type="GO" id="GO:0015628">
    <property type="term" value="P:protein secretion by the type II secretion system"/>
    <property type="evidence" value="ECO:0007669"/>
    <property type="project" value="TreeGrafter"/>
</dbReference>
<dbReference type="InterPro" id="IPR004509">
    <property type="entry name" value="Competence_ComEA_HhH"/>
</dbReference>
<feature type="domain" description="Helix-hairpin-helix DNA-binding motif class 1" evidence="2">
    <location>
        <begin position="157"/>
        <end position="176"/>
    </location>
</feature>
<dbReference type="GO" id="GO:0006281">
    <property type="term" value="P:DNA repair"/>
    <property type="evidence" value="ECO:0007669"/>
    <property type="project" value="InterPro"/>
</dbReference>
<dbReference type="Proteomes" id="UP000288490">
    <property type="component" value="Unassembled WGS sequence"/>
</dbReference>
<dbReference type="NCBIfam" id="TIGR00426">
    <property type="entry name" value="competence protein ComEA helix-hairpin-helix repeat region"/>
    <property type="match status" value="1"/>
</dbReference>
<dbReference type="Pfam" id="PF12836">
    <property type="entry name" value="HHH_3"/>
    <property type="match status" value="1"/>
</dbReference>
<dbReference type="SUPFAM" id="SSF47781">
    <property type="entry name" value="RuvA domain 2-like"/>
    <property type="match status" value="1"/>
</dbReference>
<accession>A0A429ZQQ0</accession>
<name>A0A429ZQQ0_9ENTE</name>
<sequence>MNRFKKTEEKKWILIGIASLIMVIIFLAVRLFSSNNMIVEETQNIMTSSTTLESTEVISDRTDDMFVDIKGAVKNPGIYQVTGNMRVLNVVELAGGFLSEADDKQVNLSERVVDQMVIYIPKEGEKLEDLSLIKANEKSEQESSKSDLINLNTATIDELKTLNGIGEKKAESIIRYREEKGLFKAIEDLKNVDGIGEKTFENLKSSLTI</sequence>
<dbReference type="PANTHER" id="PTHR21180">
    <property type="entry name" value="ENDONUCLEASE/EXONUCLEASE/PHOSPHATASE FAMILY DOMAIN-CONTAINING PROTEIN 1"/>
    <property type="match status" value="1"/>
</dbReference>
<evidence type="ECO:0000313" key="4">
    <source>
        <dbReference type="Proteomes" id="UP000288490"/>
    </source>
</evidence>
<feature type="domain" description="Helix-hairpin-helix DNA-binding motif class 1" evidence="2">
    <location>
        <begin position="187"/>
        <end position="206"/>
    </location>
</feature>
<proteinExistence type="predicted"/>
<dbReference type="Gene3D" id="1.10.150.310">
    <property type="entry name" value="Tex RuvX-like domain-like"/>
    <property type="match status" value="1"/>
</dbReference>
<dbReference type="GO" id="GO:0015627">
    <property type="term" value="C:type II protein secretion system complex"/>
    <property type="evidence" value="ECO:0007669"/>
    <property type="project" value="TreeGrafter"/>
</dbReference>
<dbReference type="InterPro" id="IPR019554">
    <property type="entry name" value="Soluble_ligand-bd"/>
</dbReference>
<keyword evidence="1" id="KW-0812">Transmembrane</keyword>
<dbReference type="RefSeq" id="WP_125956186.1">
    <property type="nucleotide sequence ID" value="NZ_JAQEJV010000002.1"/>
</dbReference>
<keyword evidence="1" id="KW-1133">Transmembrane helix</keyword>
<evidence type="ECO:0000313" key="3">
    <source>
        <dbReference type="EMBL" id="RST95978.1"/>
    </source>
</evidence>
<feature type="transmembrane region" description="Helical" evidence="1">
    <location>
        <begin position="12"/>
        <end position="32"/>
    </location>
</feature>
<dbReference type="EMBL" id="NGJT01000002">
    <property type="protein sequence ID" value="RST95978.1"/>
    <property type="molecule type" value="Genomic_DNA"/>
</dbReference>
<dbReference type="PANTHER" id="PTHR21180:SF32">
    <property type="entry name" value="ENDONUCLEASE_EXONUCLEASE_PHOSPHATASE FAMILY DOMAIN-CONTAINING PROTEIN 1"/>
    <property type="match status" value="1"/>
</dbReference>
<dbReference type="OrthoDB" id="9790239at2"/>
<dbReference type="Gene3D" id="3.10.560.10">
    <property type="entry name" value="Outer membrane lipoprotein wza domain like"/>
    <property type="match status" value="1"/>
</dbReference>
<gene>
    <name evidence="3" type="ORF">CBF36_02075</name>
</gene>
<evidence type="ECO:0000256" key="1">
    <source>
        <dbReference type="SAM" id="Phobius"/>
    </source>
</evidence>